<name>A0ACB9K765_9ASTR</name>
<evidence type="ECO:0000313" key="2">
    <source>
        <dbReference type="Proteomes" id="UP001056120"/>
    </source>
</evidence>
<reference evidence="1 2" key="2">
    <citation type="journal article" date="2022" name="Mol. Ecol. Resour.">
        <title>The genomes of chicory, endive, great burdock and yacon provide insights into Asteraceae paleo-polyploidization history and plant inulin production.</title>
        <authorList>
            <person name="Fan W."/>
            <person name="Wang S."/>
            <person name="Wang H."/>
            <person name="Wang A."/>
            <person name="Jiang F."/>
            <person name="Liu H."/>
            <person name="Zhao H."/>
            <person name="Xu D."/>
            <person name="Zhang Y."/>
        </authorList>
    </citation>
    <scope>NUCLEOTIDE SEQUENCE [LARGE SCALE GENOMIC DNA]</scope>
    <source>
        <strain evidence="2">cv. Yunnan</strain>
        <tissue evidence="1">Leaves</tissue>
    </source>
</reference>
<organism evidence="1 2">
    <name type="scientific">Smallanthus sonchifolius</name>
    <dbReference type="NCBI Taxonomy" id="185202"/>
    <lineage>
        <taxon>Eukaryota</taxon>
        <taxon>Viridiplantae</taxon>
        <taxon>Streptophyta</taxon>
        <taxon>Embryophyta</taxon>
        <taxon>Tracheophyta</taxon>
        <taxon>Spermatophyta</taxon>
        <taxon>Magnoliopsida</taxon>
        <taxon>eudicotyledons</taxon>
        <taxon>Gunneridae</taxon>
        <taxon>Pentapetalae</taxon>
        <taxon>asterids</taxon>
        <taxon>campanulids</taxon>
        <taxon>Asterales</taxon>
        <taxon>Asteraceae</taxon>
        <taxon>Asteroideae</taxon>
        <taxon>Heliantheae alliance</taxon>
        <taxon>Millerieae</taxon>
        <taxon>Smallanthus</taxon>
    </lineage>
</organism>
<evidence type="ECO:0000313" key="1">
    <source>
        <dbReference type="EMBL" id="KAI3828119.1"/>
    </source>
</evidence>
<comment type="caution">
    <text evidence="1">The sequence shown here is derived from an EMBL/GenBank/DDBJ whole genome shotgun (WGS) entry which is preliminary data.</text>
</comment>
<dbReference type="Proteomes" id="UP001056120">
    <property type="component" value="Linkage Group LG01"/>
</dbReference>
<keyword evidence="2" id="KW-1185">Reference proteome</keyword>
<reference evidence="2" key="1">
    <citation type="journal article" date="2022" name="Mol. Ecol. Resour.">
        <title>The genomes of chicory, endive, great burdock and yacon provide insights into Asteraceae palaeo-polyploidization history and plant inulin production.</title>
        <authorList>
            <person name="Fan W."/>
            <person name="Wang S."/>
            <person name="Wang H."/>
            <person name="Wang A."/>
            <person name="Jiang F."/>
            <person name="Liu H."/>
            <person name="Zhao H."/>
            <person name="Xu D."/>
            <person name="Zhang Y."/>
        </authorList>
    </citation>
    <scope>NUCLEOTIDE SEQUENCE [LARGE SCALE GENOMIC DNA]</scope>
    <source>
        <strain evidence="2">cv. Yunnan</strain>
    </source>
</reference>
<proteinExistence type="predicted"/>
<sequence length="95" mass="10799">MGEALFQTHENLEHLAMIERVLGSLPQHMIMGAEFSSVGMYAKDWVLWEKQLLEVLSGNVDYLTSIQAIYLCYDELLITASITRFDFSKLTLGLV</sequence>
<protein>
    <submittedName>
        <fullName evidence="1">Uncharacterized protein</fullName>
    </submittedName>
</protein>
<dbReference type="EMBL" id="CM042018">
    <property type="protein sequence ID" value="KAI3828119.1"/>
    <property type="molecule type" value="Genomic_DNA"/>
</dbReference>
<accession>A0ACB9K765</accession>
<gene>
    <name evidence="1" type="ORF">L1987_02216</name>
</gene>